<evidence type="ECO:0000259" key="8">
    <source>
        <dbReference type="Pfam" id="PF09115"/>
    </source>
</evidence>
<dbReference type="InterPro" id="IPR050238">
    <property type="entry name" value="DNA_Rep/Repair_Clamp_Loader"/>
</dbReference>
<evidence type="ECO:0000256" key="5">
    <source>
        <dbReference type="ARBA" id="ARBA00022705"/>
    </source>
</evidence>
<keyword evidence="6" id="KW-0239">DNA-directed DNA polymerase</keyword>
<dbReference type="AlphaFoldDB" id="A0A917LJV5"/>
<proteinExistence type="predicted"/>
<comment type="catalytic activity">
    <reaction evidence="7">
        <text>DNA(n) + a 2'-deoxyribonucleoside 5'-triphosphate = DNA(n+1) + diphosphate</text>
        <dbReference type="Rhea" id="RHEA:22508"/>
        <dbReference type="Rhea" id="RHEA-COMP:17339"/>
        <dbReference type="Rhea" id="RHEA-COMP:17340"/>
        <dbReference type="ChEBI" id="CHEBI:33019"/>
        <dbReference type="ChEBI" id="CHEBI:61560"/>
        <dbReference type="ChEBI" id="CHEBI:173112"/>
        <dbReference type="EC" id="2.7.7.7"/>
    </reaction>
</comment>
<dbReference type="Pfam" id="PF13177">
    <property type="entry name" value="DNA_pol3_delta2"/>
    <property type="match status" value="1"/>
</dbReference>
<keyword evidence="10" id="KW-1185">Reference proteome</keyword>
<dbReference type="EMBL" id="BMJT01000014">
    <property type="protein sequence ID" value="GGG33371.1"/>
    <property type="molecule type" value="Genomic_DNA"/>
</dbReference>
<evidence type="ECO:0000256" key="4">
    <source>
        <dbReference type="ARBA" id="ARBA00022695"/>
    </source>
</evidence>
<sequence length="333" mass="38338">MLTQSELKQIQPVVMRQLEQLYERKRVAHAYLFEGNAGTGKAEIAKYFTQLLLCTQVTNNIPCGTCRQCQLLASNNHTNVHHIYPDGQTIKVEQIRQLLNEMKMMGMEAGRKVYIIYDADKMNSASANMLLKFLEEPVGHVTAILLTTQYQAILPTIISRCQHFTFTALPREQIMQQLMQQAITKSMAATVSLLTNNIDEAIQLCSDEQFVQTRKTVLHLIGTIQQHVQEALLYVHEAWLPTFKERDEFERALDLLLFAYRDVVAIKANVTHVPAFPDKIEEFKKIASKSTYERLSMQMQAILKAREQLQRNMNRALLMEQLMLNLQEGYLFV</sequence>
<dbReference type="GO" id="GO:0003677">
    <property type="term" value="F:DNA binding"/>
    <property type="evidence" value="ECO:0007669"/>
    <property type="project" value="InterPro"/>
</dbReference>
<dbReference type="SUPFAM" id="SSF52540">
    <property type="entry name" value="P-loop containing nucleoside triphosphate hydrolases"/>
    <property type="match status" value="1"/>
</dbReference>
<dbReference type="InterPro" id="IPR004622">
    <property type="entry name" value="DNA_pol_HolB"/>
</dbReference>
<dbReference type="GO" id="GO:0006261">
    <property type="term" value="P:DNA-templated DNA replication"/>
    <property type="evidence" value="ECO:0007669"/>
    <property type="project" value="TreeGrafter"/>
</dbReference>
<evidence type="ECO:0000313" key="10">
    <source>
        <dbReference type="Proteomes" id="UP000616608"/>
    </source>
</evidence>
<evidence type="ECO:0000256" key="3">
    <source>
        <dbReference type="ARBA" id="ARBA00022679"/>
    </source>
</evidence>
<evidence type="ECO:0000313" key="9">
    <source>
        <dbReference type="EMBL" id="GGG33371.1"/>
    </source>
</evidence>
<dbReference type="GO" id="GO:0009360">
    <property type="term" value="C:DNA polymerase III complex"/>
    <property type="evidence" value="ECO:0007669"/>
    <property type="project" value="InterPro"/>
</dbReference>
<evidence type="ECO:0000256" key="6">
    <source>
        <dbReference type="ARBA" id="ARBA00022932"/>
    </source>
</evidence>
<keyword evidence="3" id="KW-0808">Transferase</keyword>
<dbReference type="GO" id="GO:0008408">
    <property type="term" value="F:3'-5' exonuclease activity"/>
    <property type="evidence" value="ECO:0007669"/>
    <property type="project" value="InterPro"/>
</dbReference>
<reference evidence="9" key="2">
    <citation type="submission" date="2020-09" db="EMBL/GenBank/DDBJ databases">
        <authorList>
            <person name="Sun Q."/>
            <person name="Zhou Y."/>
        </authorList>
    </citation>
    <scope>NUCLEOTIDE SEQUENCE</scope>
    <source>
        <strain evidence="9">CGMCC 1.15760</strain>
    </source>
</reference>
<dbReference type="FunFam" id="3.40.50.300:FF:001255">
    <property type="entry name" value="DNA polymerase III subunit delta"/>
    <property type="match status" value="1"/>
</dbReference>
<dbReference type="InterPro" id="IPR027417">
    <property type="entry name" value="P-loop_NTPase"/>
</dbReference>
<dbReference type="GO" id="GO:0003887">
    <property type="term" value="F:DNA-directed DNA polymerase activity"/>
    <property type="evidence" value="ECO:0007669"/>
    <property type="project" value="UniProtKB-KW"/>
</dbReference>
<name>A0A917LJV5_9BACI</name>
<feature type="domain" description="DNA polymerase III delta subunit C-terminal" evidence="8">
    <location>
        <begin position="239"/>
        <end position="327"/>
    </location>
</feature>
<keyword evidence="4" id="KW-0548">Nucleotidyltransferase</keyword>
<dbReference type="PANTHER" id="PTHR11669:SF8">
    <property type="entry name" value="DNA POLYMERASE III SUBUNIT DELTA"/>
    <property type="match status" value="1"/>
</dbReference>
<dbReference type="EC" id="2.7.7.7" evidence="1"/>
<dbReference type="PANTHER" id="PTHR11669">
    <property type="entry name" value="REPLICATION FACTOR C / DNA POLYMERASE III GAMMA-TAU SUBUNIT"/>
    <property type="match status" value="1"/>
</dbReference>
<keyword evidence="5" id="KW-0235">DNA replication</keyword>
<organism evidence="9 10">
    <name type="scientific">Lysinibacillus alkalisoli</name>
    <dbReference type="NCBI Taxonomy" id="1911548"/>
    <lineage>
        <taxon>Bacteria</taxon>
        <taxon>Bacillati</taxon>
        <taxon>Bacillota</taxon>
        <taxon>Bacilli</taxon>
        <taxon>Bacillales</taxon>
        <taxon>Bacillaceae</taxon>
        <taxon>Lysinibacillus</taxon>
    </lineage>
</organism>
<evidence type="ECO:0000256" key="2">
    <source>
        <dbReference type="ARBA" id="ARBA00014363"/>
    </source>
</evidence>
<evidence type="ECO:0000256" key="1">
    <source>
        <dbReference type="ARBA" id="ARBA00012417"/>
    </source>
</evidence>
<dbReference type="Pfam" id="PF09115">
    <property type="entry name" value="DNApol3-delta_C"/>
    <property type="match status" value="1"/>
</dbReference>
<comment type="caution">
    <text evidence="9">The sequence shown here is derived from an EMBL/GenBank/DDBJ whole genome shotgun (WGS) entry which is preliminary data.</text>
</comment>
<accession>A0A917LJV5</accession>
<gene>
    <name evidence="9" type="primary">holB</name>
    <name evidence="9" type="ORF">GCM10007425_30080</name>
</gene>
<dbReference type="Gene3D" id="1.20.272.10">
    <property type="match status" value="1"/>
</dbReference>
<dbReference type="NCBIfam" id="NF005972">
    <property type="entry name" value="PRK08058.1"/>
    <property type="match status" value="1"/>
</dbReference>
<dbReference type="RefSeq" id="WP_188615895.1">
    <property type="nucleotide sequence ID" value="NZ_BMJT01000014.1"/>
</dbReference>
<protein>
    <recommendedName>
        <fullName evidence="2">DNA polymerase III subunit delta'</fullName>
        <ecNumber evidence="1">2.7.7.7</ecNumber>
    </recommendedName>
</protein>
<evidence type="ECO:0000256" key="7">
    <source>
        <dbReference type="ARBA" id="ARBA00049244"/>
    </source>
</evidence>
<dbReference type="Gene3D" id="3.40.50.300">
    <property type="entry name" value="P-loop containing nucleotide triphosphate hydrolases"/>
    <property type="match status" value="1"/>
</dbReference>
<reference evidence="9" key="1">
    <citation type="journal article" date="2014" name="Int. J. Syst. Evol. Microbiol.">
        <title>Complete genome sequence of Corynebacterium casei LMG S-19264T (=DSM 44701T), isolated from a smear-ripened cheese.</title>
        <authorList>
            <consortium name="US DOE Joint Genome Institute (JGI-PGF)"/>
            <person name="Walter F."/>
            <person name="Albersmeier A."/>
            <person name="Kalinowski J."/>
            <person name="Ruckert C."/>
        </authorList>
    </citation>
    <scope>NUCLEOTIDE SEQUENCE</scope>
    <source>
        <strain evidence="9">CGMCC 1.15760</strain>
    </source>
</reference>
<dbReference type="InterPro" id="IPR015199">
    <property type="entry name" value="DNA_pol_III_delta_C"/>
</dbReference>
<dbReference type="NCBIfam" id="TIGR00678">
    <property type="entry name" value="holB"/>
    <property type="match status" value="1"/>
</dbReference>
<dbReference type="Proteomes" id="UP000616608">
    <property type="component" value="Unassembled WGS sequence"/>
</dbReference>